<evidence type="ECO:0000259" key="1">
    <source>
        <dbReference type="Pfam" id="PF09836"/>
    </source>
</evidence>
<proteinExistence type="predicted"/>
<gene>
    <name evidence="2" type="ORF">tinsulaeT_25480</name>
</gene>
<protein>
    <recommendedName>
        <fullName evidence="1">Putative DNA-binding domain-containing protein</fullName>
    </recommendedName>
</protein>
<evidence type="ECO:0000313" key="2">
    <source>
        <dbReference type="EMBL" id="GLX79208.1"/>
    </source>
</evidence>
<dbReference type="InterPro" id="IPR018640">
    <property type="entry name" value="DUF2063"/>
</dbReference>
<accession>A0ABQ6GTC8</accession>
<name>A0ABQ6GTC8_9GAMM</name>
<sequence length="284" mass="32324">MSETNLARQQHWFLQMMLSGNALESHANPYVQDSEHFPATSRLFVYQQGYRLRLLECMQAEFPALHLYLGETLFSMFVFGYLQRRPSSHYSLYELGADFADFLATTCPSSQQVPDNVARYLTLPQQLAEVERARSCALRNAGCEELKQYSSITEIVPLSWPSIQLPATSLIVSVGYDLFNYIMSADNYLAEDKTHGTAYEKPKVPEICQQTLLVYRHRYRVSIALLKPWQAAVLTALQSAQQNQQSLNNEFWYQVAKKAQLSSSALLAELNNWLPKALSSSQVC</sequence>
<organism evidence="2 3">
    <name type="scientific">Thalassotalea insulae</name>
    <dbReference type="NCBI Taxonomy" id="2056778"/>
    <lineage>
        <taxon>Bacteria</taxon>
        <taxon>Pseudomonadati</taxon>
        <taxon>Pseudomonadota</taxon>
        <taxon>Gammaproteobacteria</taxon>
        <taxon>Alteromonadales</taxon>
        <taxon>Colwelliaceae</taxon>
        <taxon>Thalassotalea</taxon>
    </lineage>
</organism>
<keyword evidence="3" id="KW-1185">Reference proteome</keyword>
<dbReference type="EMBL" id="BSST01000001">
    <property type="protein sequence ID" value="GLX79208.1"/>
    <property type="molecule type" value="Genomic_DNA"/>
</dbReference>
<dbReference type="RefSeq" id="WP_284245108.1">
    <property type="nucleotide sequence ID" value="NZ_BSST01000001.1"/>
</dbReference>
<comment type="caution">
    <text evidence="2">The sequence shown here is derived from an EMBL/GenBank/DDBJ whole genome shotgun (WGS) entry which is preliminary data.</text>
</comment>
<dbReference type="Pfam" id="PF09836">
    <property type="entry name" value="DUF2063"/>
    <property type="match status" value="1"/>
</dbReference>
<dbReference type="Proteomes" id="UP001157186">
    <property type="component" value="Unassembled WGS sequence"/>
</dbReference>
<feature type="domain" description="Putative DNA-binding" evidence="1">
    <location>
        <begin position="9"/>
        <end position="103"/>
    </location>
</feature>
<reference evidence="2 3" key="1">
    <citation type="submission" date="2023-03" db="EMBL/GenBank/DDBJ databases">
        <title>Draft genome sequence of Thalassotalea insulae KCTC 62186T.</title>
        <authorList>
            <person name="Sawabe T."/>
        </authorList>
    </citation>
    <scope>NUCLEOTIDE SEQUENCE [LARGE SCALE GENOMIC DNA]</scope>
    <source>
        <strain evidence="2 3">KCTC 62186</strain>
    </source>
</reference>
<evidence type="ECO:0000313" key="3">
    <source>
        <dbReference type="Proteomes" id="UP001157186"/>
    </source>
</evidence>